<name>A0A151WNM1_9HYME</name>
<keyword evidence="2" id="KW-1185">Reference proteome</keyword>
<gene>
    <name evidence="1" type="ORF">ALC60_11526</name>
</gene>
<proteinExistence type="predicted"/>
<accession>A0A151WNM1</accession>
<organism evidence="1 2">
    <name type="scientific">Mycetomoellerius zeteki</name>
    <dbReference type="NCBI Taxonomy" id="64791"/>
    <lineage>
        <taxon>Eukaryota</taxon>
        <taxon>Metazoa</taxon>
        <taxon>Ecdysozoa</taxon>
        <taxon>Arthropoda</taxon>
        <taxon>Hexapoda</taxon>
        <taxon>Insecta</taxon>
        <taxon>Pterygota</taxon>
        <taxon>Neoptera</taxon>
        <taxon>Endopterygota</taxon>
        <taxon>Hymenoptera</taxon>
        <taxon>Apocrita</taxon>
        <taxon>Aculeata</taxon>
        <taxon>Formicoidea</taxon>
        <taxon>Formicidae</taxon>
        <taxon>Myrmicinae</taxon>
        <taxon>Mycetomoellerius</taxon>
    </lineage>
</organism>
<sequence>MILNLIKSIILGTKNILSTFSKTLNSTSDFIVRAMQQPVSVTRESCWPPGRIAEGRPRRGPPCPPRGVWLPATFEWRSRILPCTRAPCYDPLNLDDRSIVLVAYSKNPEPDPPLATPRFGTNPYNRVRRSNETASVHLKLHHHIKRLLKTYSLSLHWAALKLSLLLLSNIKYVFV</sequence>
<evidence type="ECO:0000313" key="1">
    <source>
        <dbReference type="EMBL" id="KYQ49420.1"/>
    </source>
</evidence>
<evidence type="ECO:0000313" key="2">
    <source>
        <dbReference type="Proteomes" id="UP000075809"/>
    </source>
</evidence>
<dbReference type="AlphaFoldDB" id="A0A151WNM1"/>
<dbReference type="Proteomes" id="UP000075809">
    <property type="component" value="Unassembled WGS sequence"/>
</dbReference>
<protein>
    <submittedName>
        <fullName evidence="1">Uncharacterized protein</fullName>
    </submittedName>
</protein>
<reference evidence="1 2" key="1">
    <citation type="submission" date="2015-09" db="EMBL/GenBank/DDBJ databases">
        <title>Trachymyrmex zeteki WGS genome.</title>
        <authorList>
            <person name="Nygaard S."/>
            <person name="Hu H."/>
            <person name="Boomsma J."/>
            <person name="Zhang G."/>
        </authorList>
    </citation>
    <scope>NUCLEOTIDE SEQUENCE [LARGE SCALE GENOMIC DNA]</scope>
    <source>
        <strain evidence="1">Tzet28-1</strain>
        <tissue evidence="1">Whole body</tissue>
    </source>
</reference>
<dbReference type="EMBL" id="KQ982907">
    <property type="protein sequence ID" value="KYQ49420.1"/>
    <property type="molecule type" value="Genomic_DNA"/>
</dbReference>